<dbReference type="Proteomes" id="UP000563524">
    <property type="component" value="Unassembled WGS sequence"/>
</dbReference>
<dbReference type="EMBL" id="JACHOB010000008">
    <property type="protein sequence ID" value="MBB4660332.1"/>
    <property type="molecule type" value="Genomic_DNA"/>
</dbReference>
<dbReference type="PRINTS" id="PR00455">
    <property type="entry name" value="HTHTETR"/>
</dbReference>
<dbReference type="Pfam" id="PF21993">
    <property type="entry name" value="TetR_C_13_2"/>
    <property type="match status" value="1"/>
</dbReference>
<feature type="domain" description="HTH tetR-type" evidence="5">
    <location>
        <begin position="9"/>
        <end position="69"/>
    </location>
</feature>
<gene>
    <name evidence="6" type="ORF">GGQ59_002882</name>
</gene>
<feature type="DNA-binding region" description="H-T-H motif" evidence="4">
    <location>
        <begin position="32"/>
        <end position="51"/>
    </location>
</feature>
<keyword evidence="1" id="KW-0805">Transcription regulation</keyword>
<protein>
    <submittedName>
        <fullName evidence="6">TetR/AcrR family transcriptional repressor of nem operon</fullName>
    </submittedName>
</protein>
<dbReference type="GO" id="GO:0003677">
    <property type="term" value="F:DNA binding"/>
    <property type="evidence" value="ECO:0007669"/>
    <property type="project" value="UniProtKB-UniRule"/>
</dbReference>
<evidence type="ECO:0000256" key="3">
    <source>
        <dbReference type="ARBA" id="ARBA00023163"/>
    </source>
</evidence>
<keyword evidence="3" id="KW-0804">Transcription</keyword>
<dbReference type="AlphaFoldDB" id="A0A840I754"/>
<dbReference type="InterPro" id="IPR054156">
    <property type="entry name" value="YxaF_TetR_C"/>
</dbReference>
<evidence type="ECO:0000259" key="5">
    <source>
        <dbReference type="PROSITE" id="PS50977"/>
    </source>
</evidence>
<reference evidence="6 7" key="1">
    <citation type="submission" date="2020-08" db="EMBL/GenBank/DDBJ databases">
        <title>Genomic Encyclopedia of Type Strains, Phase IV (KMG-IV): sequencing the most valuable type-strain genomes for metagenomic binning, comparative biology and taxonomic classification.</title>
        <authorList>
            <person name="Goeker M."/>
        </authorList>
    </citation>
    <scope>NUCLEOTIDE SEQUENCE [LARGE SCALE GENOMIC DNA]</scope>
    <source>
        <strain evidence="6 7">DSM 102850</strain>
    </source>
</reference>
<dbReference type="Gene3D" id="1.10.357.10">
    <property type="entry name" value="Tetracycline Repressor, domain 2"/>
    <property type="match status" value="1"/>
</dbReference>
<dbReference type="RefSeq" id="WP_183819778.1">
    <property type="nucleotide sequence ID" value="NZ_JACHOB010000008.1"/>
</dbReference>
<dbReference type="SUPFAM" id="SSF48498">
    <property type="entry name" value="Tetracyclin repressor-like, C-terminal domain"/>
    <property type="match status" value="1"/>
</dbReference>
<keyword evidence="2 4" id="KW-0238">DNA-binding</keyword>
<dbReference type="PROSITE" id="PS01081">
    <property type="entry name" value="HTH_TETR_1"/>
    <property type="match status" value="1"/>
</dbReference>
<evidence type="ECO:0000256" key="4">
    <source>
        <dbReference type="PROSITE-ProRule" id="PRU00335"/>
    </source>
</evidence>
<keyword evidence="7" id="KW-1185">Reference proteome</keyword>
<dbReference type="InterPro" id="IPR023772">
    <property type="entry name" value="DNA-bd_HTH_TetR-type_CS"/>
</dbReference>
<proteinExistence type="predicted"/>
<dbReference type="InterPro" id="IPR009057">
    <property type="entry name" value="Homeodomain-like_sf"/>
</dbReference>
<dbReference type="InterPro" id="IPR036271">
    <property type="entry name" value="Tet_transcr_reg_TetR-rel_C_sf"/>
</dbReference>
<evidence type="ECO:0000313" key="7">
    <source>
        <dbReference type="Proteomes" id="UP000563524"/>
    </source>
</evidence>
<dbReference type="PANTHER" id="PTHR47506:SF1">
    <property type="entry name" value="HTH-TYPE TRANSCRIPTIONAL REGULATOR YJDC"/>
    <property type="match status" value="1"/>
</dbReference>
<name>A0A840I754_9PROT</name>
<dbReference type="InterPro" id="IPR001647">
    <property type="entry name" value="HTH_TetR"/>
</dbReference>
<evidence type="ECO:0000256" key="1">
    <source>
        <dbReference type="ARBA" id="ARBA00023015"/>
    </source>
</evidence>
<dbReference type="Pfam" id="PF00440">
    <property type="entry name" value="TetR_N"/>
    <property type="match status" value="1"/>
</dbReference>
<evidence type="ECO:0000313" key="6">
    <source>
        <dbReference type="EMBL" id="MBB4660332.1"/>
    </source>
</evidence>
<dbReference type="PANTHER" id="PTHR47506">
    <property type="entry name" value="TRANSCRIPTIONAL REGULATORY PROTEIN"/>
    <property type="match status" value="1"/>
</dbReference>
<organism evidence="6 7">
    <name type="scientific">Parvularcula dongshanensis</name>
    <dbReference type="NCBI Taxonomy" id="1173995"/>
    <lineage>
        <taxon>Bacteria</taxon>
        <taxon>Pseudomonadati</taxon>
        <taxon>Pseudomonadota</taxon>
        <taxon>Alphaproteobacteria</taxon>
        <taxon>Parvularculales</taxon>
        <taxon>Parvularculaceae</taxon>
        <taxon>Parvularcula</taxon>
    </lineage>
</organism>
<evidence type="ECO:0000256" key="2">
    <source>
        <dbReference type="ARBA" id="ARBA00023125"/>
    </source>
</evidence>
<dbReference type="SUPFAM" id="SSF46689">
    <property type="entry name" value="Homeodomain-like"/>
    <property type="match status" value="1"/>
</dbReference>
<sequence length="208" mass="21978">MTSTLPSPPDARSALLGAATRLIRERGYAATSVNDLCREAGVSKGAFFHHFASKDELAVEAAKNWSAVTGALFREADYHLHERAADRVFAYLDLREDLLAGAVSEFTCLAGTLVQEAHGEDAIRAACAESILGHAATLESDIAQALADAGVPHSVTAQSLARHTQAVLQGAFILAKAEGDAAPVREGIGHLRQYLTTLFTPSAERSAP</sequence>
<dbReference type="PROSITE" id="PS50977">
    <property type="entry name" value="HTH_TETR_2"/>
    <property type="match status" value="1"/>
</dbReference>
<comment type="caution">
    <text evidence="6">The sequence shown here is derived from an EMBL/GenBank/DDBJ whole genome shotgun (WGS) entry which is preliminary data.</text>
</comment>
<accession>A0A840I754</accession>